<dbReference type="STRING" id="310781.SAMN05216259_12834"/>
<evidence type="ECO:0000313" key="2">
    <source>
        <dbReference type="EMBL" id="SDP41303.1"/>
    </source>
</evidence>
<feature type="region of interest" description="Disordered" evidence="1">
    <location>
        <begin position="1"/>
        <end position="31"/>
    </location>
</feature>
<sequence>MPAGEKQPPSPSPSSAAVRAAPRRRLRQSSLRQHRICPRFSDDEWTAVQQAAHAADLSAGGYTAAAALAAASSANPTAAVADYRRGVQELMESNRQLAAVGNNLNQVAHFLNAGGQPATDLRRLLHRIDTALNGVDDAVAWLVRR</sequence>
<feature type="compositionally biased region" description="Basic residues" evidence="1">
    <location>
        <begin position="21"/>
        <end position="31"/>
    </location>
</feature>
<dbReference type="Proteomes" id="UP000199341">
    <property type="component" value="Unassembled WGS sequence"/>
</dbReference>
<dbReference type="InterPro" id="IPR053842">
    <property type="entry name" value="NikA-like"/>
</dbReference>
<evidence type="ECO:0000313" key="3">
    <source>
        <dbReference type="Proteomes" id="UP000199341"/>
    </source>
</evidence>
<reference evidence="2 3" key="1">
    <citation type="submission" date="2016-10" db="EMBL/GenBank/DDBJ databases">
        <authorList>
            <person name="de Groot N.N."/>
        </authorList>
    </citation>
    <scope>NUCLEOTIDE SEQUENCE [LARGE SCALE GENOMIC DNA]</scope>
    <source>
        <strain evidence="2 3">CGMCC 4.2022</strain>
    </source>
</reference>
<name>A0A1H0SHS9_9ACTN</name>
<dbReference type="OrthoDB" id="4319165at2"/>
<proteinExistence type="predicted"/>
<keyword evidence="3" id="KW-1185">Reference proteome</keyword>
<dbReference type="AlphaFoldDB" id="A0A1H0SHS9"/>
<evidence type="ECO:0000256" key="1">
    <source>
        <dbReference type="SAM" id="MobiDB-lite"/>
    </source>
</evidence>
<dbReference type="Pfam" id="PF21983">
    <property type="entry name" value="NikA-like"/>
    <property type="match status" value="1"/>
</dbReference>
<gene>
    <name evidence="2" type="ORF">SAMN05216259_12834</name>
</gene>
<accession>A0A1H0SHS9</accession>
<organism evidence="2 3">
    <name type="scientific">Actinacidiphila guanduensis</name>
    <dbReference type="NCBI Taxonomy" id="310781"/>
    <lineage>
        <taxon>Bacteria</taxon>
        <taxon>Bacillati</taxon>
        <taxon>Actinomycetota</taxon>
        <taxon>Actinomycetes</taxon>
        <taxon>Kitasatosporales</taxon>
        <taxon>Streptomycetaceae</taxon>
        <taxon>Actinacidiphila</taxon>
    </lineage>
</organism>
<dbReference type="EMBL" id="FNIE01000028">
    <property type="protein sequence ID" value="SDP41303.1"/>
    <property type="molecule type" value="Genomic_DNA"/>
</dbReference>
<protein>
    <submittedName>
        <fullName evidence="2">Mobilisation protein (MobC)</fullName>
    </submittedName>
</protein>